<sequence>METLIEHDRVEPVQRQLKFEGLFTAKGNRRGGGLALFWHKADIVQIFLSYLNFINVKVLIQSVESFIVTSFYGLPKFSRRRDSSNFLRSIASQVAEPWCILGDFNDMLQDSEKRGVHRQPRWCLQGFANAVEDYGLIDLGMEGYPFT</sequence>
<reference evidence="1 2" key="1">
    <citation type="submission" date="2024-01" db="EMBL/GenBank/DDBJ databases">
        <title>Genome assemblies of Stephania.</title>
        <authorList>
            <person name="Yang L."/>
        </authorList>
    </citation>
    <scope>NUCLEOTIDE SEQUENCE [LARGE SCALE GENOMIC DNA]</scope>
    <source>
        <strain evidence="1">YNDBR</strain>
        <tissue evidence="1">Leaf</tissue>
    </source>
</reference>
<evidence type="ECO:0000313" key="2">
    <source>
        <dbReference type="Proteomes" id="UP001420932"/>
    </source>
</evidence>
<dbReference type="SUPFAM" id="SSF56219">
    <property type="entry name" value="DNase I-like"/>
    <property type="match status" value="1"/>
</dbReference>
<dbReference type="AlphaFoldDB" id="A0AAP0Q763"/>
<organism evidence="1 2">
    <name type="scientific">Stephania yunnanensis</name>
    <dbReference type="NCBI Taxonomy" id="152371"/>
    <lineage>
        <taxon>Eukaryota</taxon>
        <taxon>Viridiplantae</taxon>
        <taxon>Streptophyta</taxon>
        <taxon>Embryophyta</taxon>
        <taxon>Tracheophyta</taxon>
        <taxon>Spermatophyta</taxon>
        <taxon>Magnoliopsida</taxon>
        <taxon>Ranunculales</taxon>
        <taxon>Menispermaceae</taxon>
        <taxon>Menispermoideae</taxon>
        <taxon>Cissampelideae</taxon>
        <taxon>Stephania</taxon>
    </lineage>
</organism>
<name>A0AAP0Q763_9MAGN</name>
<dbReference type="Gene3D" id="3.60.10.10">
    <property type="entry name" value="Endonuclease/exonuclease/phosphatase"/>
    <property type="match status" value="1"/>
</dbReference>
<protein>
    <recommendedName>
        <fullName evidence="3">Endonuclease/exonuclease/phosphatase domain-containing protein</fullName>
    </recommendedName>
</protein>
<evidence type="ECO:0000313" key="1">
    <source>
        <dbReference type="EMBL" id="KAK9169373.1"/>
    </source>
</evidence>
<accession>A0AAP0Q763</accession>
<dbReference type="InterPro" id="IPR036691">
    <property type="entry name" value="Endo/exonu/phosph_ase_sf"/>
</dbReference>
<dbReference type="EMBL" id="JBBNAF010000001">
    <property type="protein sequence ID" value="KAK9169373.1"/>
    <property type="molecule type" value="Genomic_DNA"/>
</dbReference>
<keyword evidence="2" id="KW-1185">Reference proteome</keyword>
<dbReference type="Proteomes" id="UP001420932">
    <property type="component" value="Unassembled WGS sequence"/>
</dbReference>
<gene>
    <name evidence="1" type="ORF">Syun_001513</name>
</gene>
<proteinExistence type="predicted"/>
<evidence type="ECO:0008006" key="3">
    <source>
        <dbReference type="Google" id="ProtNLM"/>
    </source>
</evidence>
<comment type="caution">
    <text evidence="1">The sequence shown here is derived from an EMBL/GenBank/DDBJ whole genome shotgun (WGS) entry which is preliminary data.</text>
</comment>